<keyword evidence="1" id="KW-0175">Coiled coil</keyword>
<dbReference type="EMBL" id="CP006935">
    <property type="protein sequence ID" value="AHC40527.1"/>
    <property type="molecule type" value="Genomic_DNA"/>
</dbReference>
<sequence>MTGGTAVGLGAGDWLFRGQDTSSQLLEVKNIEISKLKDQLDRSDLELLAKQEEYSQILEEVDQKIRDMQLSQSSFDSDKRTLEQQIKQQTQELQKVSQTLKGIDIQKIEAQIKGIENQLQEKENKVARAKSEKDAIEQINKDGRLENGNLQKEKGDLQEKLKKLNYLERVFVELRGVGIKKEEIKNLDTYWAHLNNAIRRRQKTIGTKSASIMSSLNNLRSQLFGRSVVRRSSSPTIIGSSEQEAKFLEELQKILDKI</sequence>
<accession>A0ABN4BNS7</accession>
<evidence type="ECO:0000256" key="1">
    <source>
        <dbReference type="SAM" id="Coils"/>
    </source>
</evidence>
<feature type="coiled-coil region" evidence="1">
    <location>
        <begin position="79"/>
        <end position="167"/>
    </location>
</feature>
<feature type="coiled-coil region" evidence="1">
    <location>
        <begin position="26"/>
        <end position="53"/>
    </location>
</feature>
<evidence type="ECO:0000313" key="2">
    <source>
        <dbReference type="EMBL" id="AHC40527.1"/>
    </source>
</evidence>
<name>A0ABN4BNS7_9MOLU</name>
<organism evidence="2 3">
    <name type="scientific">Mycoplasma ovis str. Michigan</name>
    <dbReference type="NCBI Taxonomy" id="1415773"/>
    <lineage>
        <taxon>Bacteria</taxon>
        <taxon>Bacillati</taxon>
        <taxon>Mycoplasmatota</taxon>
        <taxon>Mollicutes</taxon>
        <taxon>Mycoplasmataceae</taxon>
        <taxon>Mycoplasma</taxon>
    </lineage>
</organism>
<dbReference type="Proteomes" id="UP000018745">
    <property type="component" value="Chromosome"/>
</dbReference>
<evidence type="ECO:0000313" key="3">
    <source>
        <dbReference type="Proteomes" id="UP000018745"/>
    </source>
</evidence>
<gene>
    <name evidence="2" type="ORF">OVS_03980</name>
</gene>
<keyword evidence="3" id="KW-1185">Reference proteome</keyword>
<reference evidence="2 3" key="1">
    <citation type="journal article" date="2014" name="Genome Announc.">
        <title>Complete Genome Sequence of Mycoplasma ovis Strain Michigan, a Hemoplasma of Sheep with Two Distinct 16S rRNA Genes.</title>
        <authorList>
            <person name="Deshuillers P.L."/>
            <person name="Santos A.P."/>
            <person name="do Nascimento N.C."/>
            <person name="Hampel J.A."/>
            <person name="Bergin I.L."/>
            <person name="Dyson M.C."/>
            <person name="Messick J.B."/>
        </authorList>
    </citation>
    <scope>NUCLEOTIDE SEQUENCE [LARGE SCALE GENOMIC DNA]</scope>
    <source>
        <strain evidence="2 3">Michigan</strain>
    </source>
</reference>
<protein>
    <submittedName>
        <fullName evidence="2">Uncharacterized protein</fullName>
    </submittedName>
</protein>
<proteinExistence type="predicted"/>